<keyword evidence="4" id="KW-0732">Signal</keyword>
<dbReference type="PRINTS" id="PR00131">
    <property type="entry name" value="GLHYDRLASE1"/>
</dbReference>
<keyword evidence="6" id="KW-1185">Reference proteome</keyword>
<dbReference type="FunFam" id="3.20.20.80:FF:000022">
    <property type="entry name" value="Beta-glucosidase 11"/>
    <property type="match status" value="1"/>
</dbReference>
<dbReference type="EMBL" id="CM004396">
    <property type="protein sequence ID" value="OAY40095.1"/>
    <property type="molecule type" value="Genomic_DNA"/>
</dbReference>
<dbReference type="Pfam" id="PF00232">
    <property type="entry name" value="Glyco_hydro_1"/>
    <property type="match status" value="1"/>
</dbReference>
<protein>
    <recommendedName>
        <fullName evidence="7">Beta-glucosidase</fullName>
    </recommendedName>
</protein>
<accession>A0A2C9V6F8</accession>
<sequence length="525" mass="60694">MMTMAMATKHSLLFGILLLLISLLALTEPTMAVISRTDFPDDFIFGTSTSAYQIEGEANYKNRGPSVWDIFTHEYPERILDGSTGDTADDFYNTFKADIQRMKLIGLDAYRFSISWSRIIPSGRLWEGVNEQGIEFYDKIINETIANGLEPFVTIFHWDTPQTLEDKYGGFLSPNIVNDFRDYADFLFKKFGDRVKYWITLNGPWTLTEFGYDEGIHAPGHCSSWVNRQCRAGNSSTEPYIVAHNMLLSHAAAVQVYRENYQKIYKGKIGISLFSYWFEPISDQTTDQQAAKTALDFMFGLFMDPITYGQYPRSVQTLVGERLPNFTYNESQLLNGSYDFVGLQYYASYYAKANATVDPDYVRYKTDSQVTVTAYDDNGEPIGPQAYSPWLYVYPIGIRKLLNYIKNTYNDPTIYVTENGVDEFSNGTQTLQEQEDDQFRIHYLRNHTWFVLQSMRKDNVNVKGYFVWSFLDNFEWNMGYTSRFGLHYVDYENNMTRYPKASATWFCVFLKKFPVGPLCPVDPFP</sequence>
<feature type="chain" id="PRO_5013379259" description="Beta-glucosidase" evidence="4">
    <location>
        <begin position="28"/>
        <end position="525"/>
    </location>
</feature>
<dbReference type="SUPFAM" id="SSF51445">
    <property type="entry name" value="(Trans)glycosidases"/>
    <property type="match status" value="1"/>
</dbReference>
<evidence type="ECO:0000256" key="1">
    <source>
        <dbReference type="ARBA" id="ARBA00010838"/>
    </source>
</evidence>
<organism evidence="5 6">
    <name type="scientific">Manihot esculenta</name>
    <name type="common">Cassava</name>
    <name type="synonym">Jatropha manihot</name>
    <dbReference type="NCBI Taxonomy" id="3983"/>
    <lineage>
        <taxon>Eukaryota</taxon>
        <taxon>Viridiplantae</taxon>
        <taxon>Streptophyta</taxon>
        <taxon>Embryophyta</taxon>
        <taxon>Tracheophyta</taxon>
        <taxon>Spermatophyta</taxon>
        <taxon>Magnoliopsida</taxon>
        <taxon>eudicotyledons</taxon>
        <taxon>Gunneridae</taxon>
        <taxon>Pentapetalae</taxon>
        <taxon>rosids</taxon>
        <taxon>fabids</taxon>
        <taxon>Malpighiales</taxon>
        <taxon>Euphorbiaceae</taxon>
        <taxon>Crotonoideae</taxon>
        <taxon>Manihoteae</taxon>
        <taxon>Manihot</taxon>
    </lineage>
</organism>
<evidence type="ECO:0000313" key="5">
    <source>
        <dbReference type="EMBL" id="OAY40095.1"/>
    </source>
</evidence>
<name>A0A2C9V6F8_MANES</name>
<dbReference type="InterPro" id="IPR001360">
    <property type="entry name" value="Glyco_hydro_1"/>
</dbReference>
<reference evidence="6" key="1">
    <citation type="journal article" date="2016" name="Nat. Biotechnol.">
        <title>Sequencing wild and cultivated cassava and related species reveals extensive interspecific hybridization and genetic diversity.</title>
        <authorList>
            <person name="Bredeson J.V."/>
            <person name="Lyons J.B."/>
            <person name="Prochnik S.E."/>
            <person name="Wu G.A."/>
            <person name="Ha C.M."/>
            <person name="Edsinger-Gonzales E."/>
            <person name="Grimwood J."/>
            <person name="Schmutz J."/>
            <person name="Rabbi I.Y."/>
            <person name="Egesi C."/>
            <person name="Nauluvula P."/>
            <person name="Lebot V."/>
            <person name="Ndunguru J."/>
            <person name="Mkamilo G."/>
            <person name="Bart R.S."/>
            <person name="Setter T.L."/>
            <person name="Gleadow R.M."/>
            <person name="Kulakow P."/>
            <person name="Ferguson M.E."/>
            <person name="Rounsley S."/>
            <person name="Rokhsar D.S."/>
        </authorList>
    </citation>
    <scope>NUCLEOTIDE SEQUENCE [LARGE SCALE GENOMIC DNA]</scope>
    <source>
        <strain evidence="6">cv. AM560-2</strain>
    </source>
</reference>
<proteinExistence type="inferred from homology"/>
<evidence type="ECO:0000256" key="4">
    <source>
        <dbReference type="SAM" id="SignalP"/>
    </source>
</evidence>
<dbReference type="InterPro" id="IPR017853">
    <property type="entry name" value="GH"/>
</dbReference>
<comment type="caution">
    <text evidence="5">The sequence shown here is derived from an EMBL/GenBank/DDBJ whole genome shotgun (WGS) entry which is preliminary data.</text>
</comment>
<dbReference type="PANTHER" id="PTHR10353">
    <property type="entry name" value="GLYCOSYL HYDROLASE"/>
    <property type="match status" value="1"/>
</dbReference>
<dbReference type="Proteomes" id="UP000091857">
    <property type="component" value="Chromosome 10"/>
</dbReference>
<dbReference type="GO" id="GO:0005975">
    <property type="term" value="P:carbohydrate metabolic process"/>
    <property type="evidence" value="ECO:0007669"/>
    <property type="project" value="InterPro"/>
</dbReference>
<feature type="signal peptide" evidence="4">
    <location>
        <begin position="1"/>
        <end position="27"/>
    </location>
</feature>
<dbReference type="PANTHER" id="PTHR10353:SF323">
    <property type="entry name" value="LINAMARASE"/>
    <property type="match status" value="1"/>
</dbReference>
<dbReference type="GO" id="GO:0008422">
    <property type="term" value="F:beta-glucosidase activity"/>
    <property type="evidence" value="ECO:0000318"/>
    <property type="project" value="GO_Central"/>
</dbReference>
<dbReference type="OrthoDB" id="65569at2759"/>
<dbReference type="Gene3D" id="3.20.20.80">
    <property type="entry name" value="Glycosidases"/>
    <property type="match status" value="1"/>
</dbReference>
<evidence type="ECO:0000256" key="2">
    <source>
        <dbReference type="ARBA" id="ARBA00022801"/>
    </source>
</evidence>
<dbReference type="AlphaFoldDB" id="A0A2C9V6F8"/>
<keyword evidence="2" id="KW-0378">Hydrolase</keyword>
<evidence type="ECO:0000256" key="3">
    <source>
        <dbReference type="RuleBase" id="RU003690"/>
    </source>
</evidence>
<evidence type="ECO:0000313" key="6">
    <source>
        <dbReference type="Proteomes" id="UP000091857"/>
    </source>
</evidence>
<evidence type="ECO:0008006" key="7">
    <source>
        <dbReference type="Google" id="ProtNLM"/>
    </source>
</evidence>
<dbReference type="STRING" id="3983.A0A2C9V6F8"/>
<comment type="similarity">
    <text evidence="1 3">Belongs to the glycosyl hydrolase 1 family.</text>
</comment>
<gene>
    <name evidence="5" type="ORF">MANES_10G149400v8</name>
</gene>
<dbReference type="Gramene" id="Manes.10G149400.1.v8.1">
    <property type="protein sequence ID" value="Manes.10G149400.1.v8.1.CDS"/>
    <property type="gene ID" value="Manes.10G149400.v8.1"/>
</dbReference>